<sequence>MSAVMPGCDSDEEVFWGPVTARELEIIWRSRMANKKTGESANPVENFTKNPELNKSSGKNICSMNSSSSVQEVPSLQDMRNSSDKQKALFEENGSEHNTEDSEHESVGNESTLPLLEASMVIKQDHEEIEDVSNSSGGHSNNDDISHQGILDKNEGQEECEPESSDQVDDSKEDPQLIKNVDLVHAKDTEEKINSMVDDLNKIPQEITELHQTDDICISRINASKEYCDPSGETSDPSSTNSNVSSSDDHSNNDHNIEVVCEINHNSPEPEQIGSVDVDSMQRKSTKFENIKLVNSTISEDQSEPSDSKIKSTLNQSNIENIPPEEIDDDSAGHKEVSDDLGVSKKIGSFRKTNVSDPRLNGHNVLQELSIENQEDSINSSHVLKIDLIDKVGDGGANGASESSEEKSFVSFNSEEDNCISSSNSQHSSLNQDCPETLIVKNKENEEPSSIQSNQDCVKSKIPVSNHIKSTFIKPAKLHPTPGAINEKWLNDLKRKKIPKPKKPDYMLSPAKLESVLKSRNQPMSPNKSDVKRSAQPMSPYKSDVKRFAQPKSAISAPKPTPGSSRTLLTPRKKQFECIKSPISEYIRTGIGIPTAKSLPVLQSPNRIPVPITAKQTPVQKLPPKFYSSAEKLVVKPGSSSVLKKTENRPFLTPKIFKHQGRVADLKKPGDINVVTPRAVRKTSLTETSFACLPQSSKELEVSVLEEL</sequence>
<protein>
    <submittedName>
        <fullName evidence="2">Uncharacterized protein</fullName>
    </submittedName>
</protein>
<dbReference type="AlphaFoldDB" id="A0A9P0HBB1"/>
<gene>
    <name evidence="2" type="ORF">NEZAVI_LOCUS8385</name>
</gene>
<feature type="compositionally biased region" description="Polar residues" evidence="1">
    <location>
        <begin position="311"/>
        <end position="320"/>
    </location>
</feature>
<feature type="region of interest" description="Disordered" evidence="1">
    <location>
        <begin position="391"/>
        <end position="436"/>
    </location>
</feature>
<feature type="compositionally biased region" description="Basic and acidic residues" evidence="1">
    <location>
        <begin position="141"/>
        <end position="156"/>
    </location>
</feature>
<feature type="compositionally biased region" description="Polar residues" evidence="1">
    <location>
        <begin position="518"/>
        <end position="528"/>
    </location>
</feature>
<name>A0A9P0HBB1_NEZVI</name>
<feature type="compositionally biased region" description="Basic and acidic residues" evidence="1">
    <location>
        <begin position="81"/>
        <end position="107"/>
    </location>
</feature>
<keyword evidence="3" id="KW-1185">Reference proteome</keyword>
<dbReference type="EMBL" id="OV725080">
    <property type="protein sequence ID" value="CAH1398797.1"/>
    <property type="molecule type" value="Genomic_DNA"/>
</dbReference>
<feature type="compositionally biased region" description="Basic and acidic residues" evidence="1">
    <location>
        <begin position="247"/>
        <end position="257"/>
    </location>
</feature>
<feature type="compositionally biased region" description="Low complexity" evidence="1">
    <location>
        <begin position="421"/>
        <end position="432"/>
    </location>
</feature>
<feature type="compositionally biased region" description="Basic and acidic residues" evidence="1">
    <location>
        <begin position="169"/>
        <end position="192"/>
    </location>
</feature>
<feature type="compositionally biased region" description="Acidic residues" evidence="1">
    <location>
        <begin position="157"/>
        <end position="168"/>
    </location>
</feature>
<evidence type="ECO:0000313" key="3">
    <source>
        <dbReference type="Proteomes" id="UP001152798"/>
    </source>
</evidence>
<feature type="region of interest" description="Disordered" evidence="1">
    <location>
        <begin position="516"/>
        <end position="572"/>
    </location>
</feature>
<feature type="region of interest" description="Disordered" evidence="1">
    <location>
        <begin position="296"/>
        <end position="340"/>
    </location>
</feature>
<reference evidence="2" key="1">
    <citation type="submission" date="2022-01" db="EMBL/GenBank/DDBJ databases">
        <authorList>
            <person name="King R."/>
        </authorList>
    </citation>
    <scope>NUCLEOTIDE SEQUENCE</scope>
</reference>
<feature type="compositionally biased region" description="Low complexity" evidence="1">
    <location>
        <begin position="234"/>
        <end position="246"/>
    </location>
</feature>
<evidence type="ECO:0000313" key="2">
    <source>
        <dbReference type="EMBL" id="CAH1398797.1"/>
    </source>
</evidence>
<evidence type="ECO:0000256" key="1">
    <source>
        <dbReference type="SAM" id="MobiDB-lite"/>
    </source>
</evidence>
<dbReference type="Proteomes" id="UP001152798">
    <property type="component" value="Chromosome 4"/>
</dbReference>
<feature type="region of interest" description="Disordered" evidence="1">
    <location>
        <begin position="33"/>
        <end position="192"/>
    </location>
</feature>
<proteinExistence type="predicted"/>
<accession>A0A9P0HBB1</accession>
<feature type="compositionally biased region" description="Polar residues" evidence="1">
    <location>
        <begin position="39"/>
        <end position="80"/>
    </location>
</feature>
<feature type="region of interest" description="Disordered" evidence="1">
    <location>
        <begin position="226"/>
        <end position="281"/>
    </location>
</feature>
<dbReference type="OrthoDB" id="6624639at2759"/>
<organism evidence="2 3">
    <name type="scientific">Nezara viridula</name>
    <name type="common">Southern green stink bug</name>
    <name type="synonym">Cimex viridulus</name>
    <dbReference type="NCBI Taxonomy" id="85310"/>
    <lineage>
        <taxon>Eukaryota</taxon>
        <taxon>Metazoa</taxon>
        <taxon>Ecdysozoa</taxon>
        <taxon>Arthropoda</taxon>
        <taxon>Hexapoda</taxon>
        <taxon>Insecta</taxon>
        <taxon>Pterygota</taxon>
        <taxon>Neoptera</taxon>
        <taxon>Paraneoptera</taxon>
        <taxon>Hemiptera</taxon>
        <taxon>Heteroptera</taxon>
        <taxon>Panheteroptera</taxon>
        <taxon>Pentatomomorpha</taxon>
        <taxon>Pentatomoidea</taxon>
        <taxon>Pentatomidae</taxon>
        <taxon>Pentatominae</taxon>
        <taxon>Nezara</taxon>
    </lineage>
</organism>